<evidence type="ECO:0000313" key="3">
    <source>
        <dbReference type="Proteomes" id="UP000284476"/>
    </source>
</evidence>
<sequence length="434" mass="48786">MHNISGVHAVCLSGTFALRQIVVENSQFSVVKGYQQQRMRAVVSEQGSARFKAYSGRLSRALQDHSREAFPPDAQKTLRRFSMREAAEFIRVNQNTFRHYITTMAERIPVGELDKSNRRYFSASEFHEIQRVLFEEGKIRPEHYPRRRAGEKCQVVTCFNLKGGVSKTSTATHLAEILALRGYRVLAIDLDAQSSMTNMFGITPELAPDMPSAYDVIRYTDPLPCRDAIRKTYFPNIDLLPGSMDVIEFEYETALSFRTPDSSKPFHGRLADAIDQVQQDYDVVIFDTPPQMSFAVIAALFASTGVLIPLNASMLDAMSLASFLGLASELMGVVEQHAPDHSFDFIKFLITRYEATDQPQVQMAGFLRTVLGTAVMSTEFVKSTAIGDAANTKQPVFEIEPRDVNKKTYDRVIEAIGRIADELEAEFMKSWGRS</sequence>
<evidence type="ECO:0000259" key="1">
    <source>
        <dbReference type="Pfam" id="PF13614"/>
    </source>
</evidence>
<dbReference type="AlphaFoldDB" id="A0A443JRF9"/>
<dbReference type="SUPFAM" id="SSF52540">
    <property type="entry name" value="P-loop containing nucleoside triphosphate hydrolases"/>
    <property type="match status" value="1"/>
</dbReference>
<dbReference type="InterPro" id="IPR017818">
    <property type="entry name" value="Plasmid_partition_RepA"/>
</dbReference>
<dbReference type="CDD" id="cd02042">
    <property type="entry name" value="ParAB_family"/>
    <property type="match status" value="1"/>
</dbReference>
<gene>
    <name evidence="2" type="primary">repA</name>
    <name evidence="2" type="ORF">D2T30_05295</name>
</gene>
<accession>A0A443JRF9</accession>
<dbReference type="InterPro" id="IPR025669">
    <property type="entry name" value="AAA_dom"/>
</dbReference>
<dbReference type="NCBIfam" id="TIGR03453">
    <property type="entry name" value="partition_RepA"/>
    <property type="match status" value="1"/>
</dbReference>
<feature type="domain" description="AAA" evidence="1">
    <location>
        <begin position="154"/>
        <end position="324"/>
    </location>
</feature>
<organism evidence="2 3">
    <name type="scientific">Paenirhodobacter populi</name>
    <dbReference type="NCBI Taxonomy" id="2306993"/>
    <lineage>
        <taxon>Bacteria</taxon>
        <taxon>Pseudomonadati</taxon>
        <taxon>Pseudomonadota</taxon>
        <taxon>Alphaproteobacteria</taxon>
        <taxon>Rhodobacterales</taxon>
        <taxon>Rhodobacter group</taxon>
        <taxon>Paenirhodobacter</taxon>
    </lineage>
</organism>
<dbReference type="Gene3D" id="3.40.50.300">
    <property type="entry name" value="P-loop containing nucleotide triphosphate hydrolases"/>
    <property type="match status" value="1"/>
</dbReference>
<name>A0A443JRF9_9RHOB</name>
<reference evidence="2 3" key="1">
    <citation type="submission" date="2019-01" db="EMBL/GenBank/DDBJ databases">
        <title>Sinorhodobacter populi sp. nov. isolated from the symptomatic bark tissue of Populus euramericana canker.</title>
        <authorList>
            <person name="Xu G."/>
        </authorList>
    </citation>
    <scope>NUCLEOTIDE SEQUENCE [LARGE SCALE GENOMIC DNA]</scope>
    <source>
        <strain evidence="2 3">SK2B-1</strain>
    </source>
</reference>
<protein>
    <submittedName>
        <fullName evidence="2">Plasmid partitioning protein RepA</fullName>
    </submittedName>
</protein>
<dbReference type="Pfam" id="PF13614">
    <property type="entry name" value="AAA_31"/>
    <property type="match status" value="1"/>
</dbReference>
<comment type="caution">
    <text evidence="2">The sequence shown here is derived from an EMBL/GenBank/DDBJ whole genome shotgun (WGS) entry which is preliminary data.</text>
</comment>
<proteinExistence type="predicted"/>
<dbReference type="EMBL" id="SAUZ01000004">
    <property type="protein sequence ID" value="RWR23042.1"/>
    <property type="molecule type" value="Genomic_DNA"/>
</dbReference>
<evidence type="ECO:0000313" key="2">
    <source>
        <dbReference type="EMBL" id="RWR23042.1"/>
    </source>
</evidence>
<dbReference type="InterPro" id="IPR027417">
    <property type="entry name" value="P-loop_NTPase"/>
</dbReference>
<dbReference type="InterPro" id="IPR050678">
    <property type="entry name" value="DNA_Partitioning_ATPase"/>
</dbReference>
<dbReference type="PANTHER" id="PTHR13696">
    <property type="entry name" value="P-LOOP CONTAINING NUCLEOSIDE TRIPHOSPHATE HYDROLASE"/>
    <property type="match status" value="1"/>
</dbReference>
<dbReference type="PANTHER" id="PTHR13696:SF98">
    <property type="entry name" value="PLASMID PARTITION PROTEIN A"/>
    <property type="match status" value="1"/>
</dbReference>
<reference evidence="2 3" key="2">
    <citation type="submission" date="2019-01" db="EMBL/GenBank/DDBJ databases">
        <authorList>
            <person name="Li Y."/>
        </authorList>
    </citation>
    <scope>NUCLEOTIDE SEQUENCE [LARGE SCALE GENOMIC DNA]</scope>
    <source>
        <strain evidence="2 3">SK2B-1</strain>
    </source>
</reference>
<dbReference type="Proteomes" id="UP000284476">
    <property type="component" value="Unassembled WGS sequence"/>
</dbReference>